<proteinExistence type="inferred from homology"/>
<name>A0A366KFN5_9BIFI</name>
<dbReference type="InterPro" id="IPR029039">
    <property type="entry name" value="Flavoprotein-like_sf"/>
</dbReference>
<protein>
    <submittedName>
        <fullName evidence="4">NAD(P)H dehydrogenase</fullName>
    </submittedName>
</protein>
<gene>
    <name evidence="4" type="ORF">CRD59_00645</name>
</gene>
<dbReference type="OrthoDB" id="9798454at2"/>
<feature type="domain" description="Flavodoxin-like fold" evidence="3">
    <location>
        <begin position="1"/>
        <end position="186"/>
    </location>
</feature>
<dbReference type="GO" id="GO:0003955">
    <property type="term" value="F:NAD(P)H dehydrogenase (quinone) activity"/>
    <property type="evidence" value="ECO:0007669"/>
    <property type="project" value="TreeGrafter"/>
</dbReference>
<dbReference type="Proteomes" id="UP000252345">
    <property type="component" value="Unassembled WGS sequence"/>
</dbReference>
<organism evidence="4 5">
    <name type="scientific">Bifidobacterium xylocopae</name>
    <dbReference type="NCBI Taxonomy" id="2493119"/>
    <lineage>
        <taxon>Bacteria</taxon>
        <taxon>Bacillati</taxon>
        <taxon>Actinomycetota</taxon>
        <taxon>Actinomycetes</taxon>
        <taxon>Bifidobacteriales</taxon>
        <taxon>Bifidobacteriaceae</taxon>
        <taxon>Bifidobacterium</taxon>
    </lineage>
</organism>
<comment type="caution">
    <text evidence="4">The sequence shown here is derived from an EMBL/GenBank/DDBJ whole genome shotgun (WGS) entry which is preliminary data.</text>
</comment>
<sequence>MKVVAITANPDPKSLTDAVGNAFLNGAAEGGASTDLIDLNTEGFNPVYTMEDRLHFLDQGPLPEDVAAMQGRIADADVLAFVFPVYWFSMPALMKGFIDRVLCRRFAYNVDGTPGVLAGRKVRLIMLCGAEEERLRADGVDEAIDIQLVRRTLGDYCGVGDVEKIYVDQLVAGDDDPQVREAIERRLVEITLMGRRLAVEGEAGRSGGQA</sequence>
<reference evidence="4 5" key="1">
    <citation type="submission" date="2017-10" db="EMBL/GenBank/DDBJ databases">
        <title>Bifidobacterium xylocopum sp. nov. and Bifidobacterium aemilianum sp. nov., from the carpenter bee (Xylocopa violacea) digestive tract.</title>
        <authorList>
            <person name="Alberoni D."/>
            <person name="Baffoni L."/>
            <person name="Di Gioia D."/>
            <person name="Gaggia F."/>
            <person name="Biavati B."/>
        </authorList>
    </citation>
    <scope>NUCLEOTIDE SEQUENCE [LARGE SCALE GENOMIC DNA]</scope>
    <source>
        <strain evidence="4 5">XV2</strain>
    </source>
</reference>
<dbReference type="RefSeq" id="WP_113852670.1">
    <property type="nucleotide sequence ID" value="NZ_PDCH01000001.1"/>
</dbReference>
<evidence type="ECO:0000259" key="3">
    <source>
        <dbReference type="Pfam" id="PF02525"/>
    </source>
</evidence>
<evidence type="ECO:0000256" key="2">
    <source>
        <dbReference type="ARBA" id="ARBA00023002"/>
    </source>
</evidence>
<evidence type="ECO:0000313" key="4">
    <source>
        <dbReference type="EMBL" id="RBQ00009.1"/>
    </source>
</evidence>
<dbReference type="PANTHER" id="PTHR10204:SF34">
    <property type="entry name" value="NAD(P)H DEHYDROGENASE [QUINONE] 1 ISOFORM 1"/>
    <property type="match status" value="1"/>
</dbReference>
<dbReference type="InterPro" id="IPR003680">
    <property type="entry name" value="Flavodoxin_fold"/>
</dbReference>
<dbReference type="AlphaFoldDB" id="A0A366KFN5"/>
<dbReference type="GO" id="GO:0005829">
    <property type="term" value="C:cytosol"/>
    <property type="evidence" value="ECO:0007669"/>
    <property type="project" value="TreeGrafter"/>
</dbReference>
<keyword evidence="5" id="KW-1185">Reference proteome</keyword>
<evidence type="ECO:0000256" key="1">
    <source>
        <dbReference type="ARBA" id="ARBA00006252"/>
    </source>
</evidence>
<dbReference type="Pfam" id="PF02525">
    <property type="entry name" value="Flavodoxin_2"/>
    <property type="match status" value="1"/>
</dbReference>
<dbReference type="SUPFAM" id="SSF52218">
    <property type="entry name" value="Flavoproteins"/>
    <property type="match status" value="1"/>
</dbReference>
<dbReference type="Gene3D" id="3.40.50.360">
    <property type="match status" value="1"/>
</dbReference>
<evidence type="ECO:0000313" key="5">
    <source>
        <dbReference type="Proteomes" id="UP000252345"/>
    </source>
</evidence>
<dbReference type="EMBL" id="PDCH01000001">
    <property type="protein sequence ID" value="RBQ00009.1"/>
    <property type="molecule type" value="Genomic_DNA"/>
</dbReference>
<comment type="similarity">
    <text evidence="1">Belongs to the NAD(P)H dehydrogenase (quinone) family.</text>
</comment>
<keyword evidence="2" id="KW-0560">Oxidoreductase</keyword>
<dbReference type="InterPro" id="IPR051545">
    <property type="entry name" value="NAD(P)H_dehydrogenase_qn"/>
</dbReference>
<accession>A0A366KFN5</accession>
<dbReference type="PANTHER" id="PTHR10204">
    <property type="entry name" value="NAD P H OXIDOREDUCTASE-RELATED"/>
    <property type="match status" value="1"/>
</dbReference>